<proteinExistence type="inferred from homology"/>
<feature type="compositionally biased region" description="Basic and acidic residues" evidence="5">
    <location>
        <begin position="69"/>
        <end position="83"/>
    </location>
</feature>
<keyword evidence="2" id="KW-0378">Hydrolase</keyword>
<protein>
    <submittedName>
        <fullName evidence="6">Uncharacterized protein</fullName>
    </submittedName>
</protein>
<evidence type="ECO:0000313" key="7">
    <source>
        <dbReference type="Proteomes" id="UP001603857"/>
    </source>
</evidence>
<feature type="region of interest" description="Disordered" evidence="5">
    <location>
        <begin position="55"/>
        <end position="83"/>
    </location>
</feature>
<dbReference type="InterPro" id="IPR001360">
    <property type="entry name" value="Glyco_hydro_1"/>
</dbReference>
<reference evidence="6 7" key="1">
    <citation type="submission" date="2024-08" db="EMBL/GenBank/DDBJ databases">
        <title>Insights into the chromosomal genome structure of Flemingia macrophylla.</title>
        <authorList>
            <person name="Ding Y."/>
            <person name="Zhao Y."/>
            <person name="Bi W."/>
            <person name="Wu M."/>
            <person name="Zhao G."/>
            <person name="Gong Y."/>
            <person name="Li W."/>
            <person name="Zhang P."/>
        </authorList>
    </citation>
    <scope>NUCLEOTIDE SEQUENCE [LARGE SCALE GENOMIC DNA]</scope>
    <source>
        <strain evidence="6">DYQJB</strain>
        <tissue evidence="6">Leaf</tissue>
    </source>
</reference>
<dbReference type="SUPFAM" id="SSF51445">
    <property type="entry name" value="(Trans)glycosidases"/>
    <property type="match status" value="1"/>
</dbReference>
<dbReference type="InterPro" id="IPR017853">
    <property type="entry name" value="GH"/>
</dbReference>
<comment type="caution">
    <text evidence="6">The sequence shown here is derived from an EMBL/GenBank/DDBJ whole genome shotgun (WGS) entry which is preliminary data.</text>
</comment>
<dbReference type="AlphaFoldDB" id="A0ABD1NH90"/>
<evidence type="ECO:0000256" key="3">
    <source>
        <dbReference type="ARBA" id="ARBA00023295"/>
    </source>
</evidence>
<evidence type="ECO:0000256" key="1">
    <source>
        <dbReference type="ARBA" id="ARBA00010838"/>
    </source>
</evidence>
<feature type="region of interest" description="Disordered" evidence="5">
    <location>
        <begin position="101"/>
        <end position="120"/>
    </location>
</feature>
<sequence>MAPGRCSTWMNQNCNGGDSAIEPYLVTHHQLLAHAATVHVYKTKYQLANVSQSKQSTTAAAQVKRNRSRRFEKTKEQGEVKEKKNATKAIVANLTVELLNSREESRPEPFTTEDLEADIF</sequence>
<name>A0ABD1NH90_9FABA</name>
<dbReference type="PANTHER" id="PTHR10353:SF137">
    <property type="entry name" value="MYROSINASE 3-RELATED"/>
    <property type="match status" value="1"/>
</dbReference>
<dbReference type="GO" id="GO:0004553">
    <property type="term" value="F:hydrolase activity, hydrolyzing O-glycosyl compounds"/>
    <property type="evidence" value="ECO:0007669"/>
    <property type="project" value="UniProtKB-ARBA"/>
</dbReference>
<evidence type="ECO:0000256" key="5">
    <source>
        <dbReference type="SAM" id="MobiDB-lite"/>
    </source>
</evidence>
<dbReference type="PANTHER" id="PTHR10353">
    <property type="entry name" value="GLYCOSYL HYDROLASE"/>
    <property type="match status" value="1"/>
</dbReference>
<evidence type="ECO:0000256" key="2">
    <source>
        <dbReference type="ARBA" id="ARBA00022801"/>
    </source>
</evidence>
<evidence type="ECO:0000256" key="4">
    <source>
        <dbReference type="RuleBase" id="RU003690"/>
    </source>
</evidence>
<dbReference type="EMBL" id="JBGMDY010000001">
    <property type="protein sequence ID" value="KAL2347485.1"/>
    <property type="molecule type" value="Genomic_DNA"/>
</dbReference>
<evidence type="ECO:0000313" key="6">
    <source>
        <dbReference type="EMBL" id="KAL2347485.1"/>
    </source>
</evidence>
<comment type="similarity">
    <text evidence="1 4">Belongs to the glycosyl hydrolase 1 family.</text>
</comment>
<accession>A0ABD1NH90</accession>
<keyword evidence="7" id="KW-1185">Reference proteome</keyword>
<gene>
    <name evidence="6" type="ORF">Fmac_001485</name>
</gene>
<dbReference type="Proteomes" id="UP001603857">
    <property type="component" value="Unassembled WGS sequence"/>
</dbReference>
<organism evidence="6 7">
    <name type="scientific">Flemingia macrophylla</name>
    <dbReference type="NCBI Taxonomy" id="520843"/>
    <lineage>
        <taxon>Eukaryota</taxon>
        <taxon>Viridiplantae</taxon>
        <taxon>Streptophyta</taxon>
        <taxon>Embryophyta</taxon>
        <taxon>Tracheophyta</taxon>
        <taxon>Spermatophyta</taxon>
        <taxon>Magnoliopsida</taxon>
        <taxon>eudicotyledons</taxon>
        <taxon>Gunneridae</taxon>
        <taxon>Pentapetalae</taxon>
        <taxon>rosids</taxon>
        <taxon>fabids</taxon>
        <taxon>Fabales</taxon>
        <taxon>Fabaceae</taxon>
        <taxon>Papilionoideae</taxon>
        <taxon>50 kb inversion clade</taxon>
        <taxon>NPAAA clade</taxon>
        <taxon>indigoferoid/millettioid clade</taxon>
        <taxon>Phaseoleae</taxon>
        <taxon>Flemingia</taxon>
    </lineage>
</organism>
<feature type="compositionally biased region" description="Acidic residues" evidence="5">
    <location>
        <begin position="111"/>
        <end position="120"/>
    </location>
</feature>
<keyword evidence="3" id="KW-0326">Glycosidase</keyword>
<dbReference type="Gene3D" id="3.20.20.80">
    <property type="entry name" value="Glycosidases"/>
    <property type="match status" value="1"/>
</dbReference>